<evidence type="ECO:0000256" key="9">
    <source>
        <dbReference type="RuleBase" id="RU363060"/>
    </source>
</evidence>
<dbReference type="OrthoDB" id="1744869at2759"/>
<dbReference type="Proteomes" id="UP000674318">
    <property type="component" value="Chromosome 21"/>
</dbReference>
<dbReference type="EMBL" id="JAFJZO010000021">
    <property type="protein sequence ID" value="KAG5505841.1"/>
    <property type="molecule type" value="Genomic_DNA"/>
</dbReference>
<dbReference type="CDD" id="cd18175">
    <property type="entry name" value="ATP-synt_Vo_c_ATP6C_rpt1"/>
    <property type="match status" value="2"/>
</dbReference>
<dbReference type="Pfam" id="PF00137">
    <property type="entry name" value="ATP-synt_C"/>
    <property type="match status" value="4"/>
</dbReference>
<protein>
    <recommendedName>
        <fullName evidence="9">V-type proton ATPase proteolipid subunit</fullName>
    </recommendedName>
</protein>
<dbReference type="FunFam" id="1.20.120.610:FF:000001">
    <property type="entry name" value="V-type proton ATPase proteolipid subunit"/>
    <property type="match status" value="2"/>
</dbReference>
<evidence type="ECO:0000256" key="6">
    <source>
        <dbReference type="ARBA" id="ARBA00022989"/>
    </source>
</evidence>
<dbReference type="AlphaFoldDB" id="A0A836ITD9"/>
<dbReference type="GO" id="GO:0046961">
    <property type="term" value="F:proton-transporting ATPase activity, rotational mechanism"/>
    <property type="evidence" value="ECO:0007669"/>
    <property type="project" value="InterPro"/>
</dbReference>
<feature type="transmembrane region" description="Helical" evidence="9">
    <location>
        <begin position="151"/>
        <end position="179"/>
    </location>
</feature>
<dbReference type="GeneID" id="94291223"/>
<dbReference type="GO" id="GO:0033179">
    <property type="term" value="C:proton-transporting V-type ATPase, V0 domain"/>
    <property type="evidence" value="ECO:0007669"/>
    <property type="project" value="InterPro"/>
</dbReference>
<feature type="domain" description="V-ATPase proteolipid subunit C-like" evidence="11">
    <location>
        <begin position="195"/>
        <end position="254"/>
    </location>
</feature>
<sequence>MKCQTAVAVAAATLFVGTAAAVSCSEKYPQSAAFFGSMGCASALIFANLGSAYGTAKSGVGVAHLGILHADRIMRGIVPVVMAGILGIYGLIVAVIINDNITAEDQSYSSFAGYLHFGAGLAAGLSSLAAGLSIGIAGDASARAYGKQEKIFVAMILMKCQTAVAVAAATLFVGTAAAVSCSEKYPQSAAFFGSMGCASALIFANLGSAYGTAKSGVGVAHLGILHADRIMRGIVPVVMAGILGIYGLIVAVIINDNITAEDQSYSSFAGYLHFGAGLAAGLSSLAAGLSIGIAGDASARAYGKQEKIFVAMILMLIFAEALGLYGLIIALLMNNTAGKVTAGCS</sequence>
<evidence type="ECO:0000256" key="3">
    <source>
        <dbReference type="ARBA" id="ARBA00022448"/>
    </source>
</evidence>
<dbReference type="InterPro" id="IPR035921">
    <property type="entry name" value="F/V-ATP_Csub_sf"/>
</dbReference>
<reference evidence="12 13" key="1">
    <citation type="submission" date="2021-02" db="EMBL/GenBank/DDBJ databases">
        <title>Porcisia hertigi Genome sequencing and assembly.</title>
        <authorList>
            <person name="Almutairi H."/>
            <person name="Gatherer D."/>
        </authorList>
    </citation>
    <scope>NUCLEOTIDE SEQUENCE [LARGE SCALE GENOMIC DNA]</scope>
    <source>
        <strain evidence="12 13">C119</strain>
    </source>
</reference>
<keyword evidence="4 9" id="KW-0812">Transmembrane</keyword>
<keyword evidence="13" id="KW-1185">Reference proteome</keyword>
<dbReference type="Gene3D" id="1.20.120.610">
    <property type="entry name" value="lithium bound rotor ring of v- atpase"/>
    <property type="match status" value="2"/>
</dbReference>
<evidence type="ECO:0000256" key="5">
    <source>
        <dbReference type="ARBA" id="ARBA00022781"/>
    </source>
</evidence>
<feature type="transmembrane region" description="Helical" evidence="9">
    <location>
        <begin position="274"/>
        <end position="296"/>
    </location>
</feature>
<dbReference type="InterPro" id="IPR000245">
    <property type="entry name" value="ATPase_proteolipid_csu"/>
</dbReference>
<organism evidence="12 13">
    <name type="scientific">Porcisia hertigi</name>
    <dbReference type="NCBI Taxonomy" id="2761500"/>
    <lineage>
        <taxon>Eukaryota</taxon>
        <taxon>Discoba</taxon>
        <taxon>Euglenozoa</taxon>
        <taxon>Kinetoplastea</taxon>
        <taxon>Metakinetoplastina</taxon>
        <taxon>Trypanosomatida</taxon>
        <taxon>Trypanosomatidae</taxon>
        <taxon>Leishmaniinae</taxon>
        <taxon>Porcisia</taxon>
    </lineage>
</organism>
<keyword evidence="5 9" id="KW-0375">Hydrogen ion transport</keyword>
<dbReference type="KEGG" id="phet:94291223"/>
<evidence type="ECO:0000256" key="1">
    <source>
        <dbReference type="ARBA" id="ARBA00004141"/>
    </source>
</evidence>
<feature type="domain" description="V-ATPase proteolipid subunit C-like" evidence="11">
    <location>
        <begin position="38"/>
        <end position="97"/>
    </location>
</feature>
<keyword evidence="6 9" id="KW-1133">Transmembrane helix</keyword>
<proteinExistence type="inferred from homology"/>
<keyword evidence="3 9" id="KW-0813">Transport</keyword>
<feature type="transmembrane region" description="Helical" evidence="9">
    <location>
        <begin position="31"/>
        <end position="56"/>
    </location>
</feature>
<name>A0A836ITD9_9TRYP</name>
<feature type="transmembrane region" description="Helical" evidence="9">
    <location>
        <begin position="191"/>
        <end position="213"/>
    </location>
</feature>
<comment type="caution">
    <text evidence="9">Lacks conserved residue(s) required for the propagation of feature annotation.</text>
</comment>
<gene>
    <name evidence="12" type="ORF">JKF63_05177</name>
</gene>
<feature type="domain" description="V-ATPase proteolipid subunit C-like" evidence="11">
    <location>
        <begin position="117"/>
        <end position="158"/>
    </location>
</feature>
<comment type="subcellular location">
    <subcellularLocation>
        <location evidence="1">Membrane</location>
        <topology evidence="1">Multi-pass membrane protein</topology>
    </subcellularLocation>
    <subcellularLocation>
        <location evidence="9">Vacuole membrane</location>
        <topology evidence="9">Multi-pass membrane protein</topology>
    </subcellularLocation>
</comment>
<comment type="caution">
    <text evidence="12">The sequence shown here is derived from an EMBL/GenBank/DDBJ whole genome shotgun (WGS) entry which is preliminary data.</text>
</comment>
<dbReference type="PANTHER" id="PTHR10263">
    <property type="entry name" value="V-TYPE PROTON ATPASE PROTEOLIPID SUBUNIT"/>
    <property type="match status" value="1"/>
</dbReference>
<dbReference type="SUPFAM" id="SSF81333">
    <property type="entry name" value="F1F0 ATP synthase subunit C"/>
    <property type="match status" value="2"/>
</dbReference>
<dbReference type="PRINTS" id="PR00122">
    <property type="entry name" value="VACATPASE"/>
</dbReference>
<dbReference type="RefSeq" id="XP_067757509.1">
    <property type="nucleotide sequence ID" value="XM_067901146.1"/>
</dbReference>
<evidence type="ECO:0000259" key="11">
    <source>
        <dbReference type="Pfam" id="PF00137"/>
    </source>
</evidence>
<feature type="transmembrane region" description="Helical" evidence="9">
    <location>
        <begin position="117"/>
        <end position="139"/>
    </location>
</feature>
<dbReference type="GO" id="GO:0005774">
    <property type="term" value="C:vacuolar membrane"/>
    <property type="evidence" value="ECO:0007669"/>
    <property type="project" value="UniProtKB-SubCell"/>
</dbReference>
<feature type="signal peptide" evidence="10">
    <location>
        <begin position="1"/>
        <end position="20"/>
    </location>
</feature>
<keyword evidence="9" id="KW-0926">Vacuole</keyword>
<evidence type="ECO:0000313" key="13">
    <source>
        <dbReference type="Proteomes" id="UP000674318"/>
    </source>
</evidence>
<comment type="similarity">
    <text evidence="2 9">Belongs to the V-ATPase proteolipid subunit family.</text>
</comment>
<keyword evidence="10" id="KW-0732">Signal</keyword>
<evidence type="ECO:0000313" key="12">
    <source>
        <dbReference type="EMBL" id="KAG5505841.1"/>
    </source>
</evidence>
<feature type="transmembrane region" description="Helical" evidence="9">
    <location>
        <begin position="77"/>
        <end position="97"/>
    </location>
</feature>
<dbReference type="InterPro" id="IPR002379">
    <property type="entry name" value="ATPase_proteolipid_c-like_dom"/>
</dbReference>
<feature type="transmembrane region" description="Helical" evidence="9">
    <location>
        <begin position="308"/>
        <end position="333"/>
    </location>
</feature>
<feature type="domain" description="V-ATPase proteolipid subunit C-like" evidence="11">
    <location>
        <begin position="274"/>
        <end position="333"/>
    </location>
</feature>
<keyword evidence="7 9" id="KW-0406">Ion transport</keyword>
<feature type="chain" id="PRO_5032669603" description="V-type proton ATPase proteolipid subunit" evidence="10">
    <location>
        <begin position="21"/>
        <end position="345"/>
    </location>
</feature>
<keyword evidence="8 9" id="KW-0472">Membrane</keyword>
<evidence type="ECO:0000256" key="7">
    <source>
        <dbReference type="ARBA" id="ARBA00023065"/>
    </source>
</evidence>
<evidence type="ECO:0000256" key="8">
    <source>
        <dbReference type="ARBA" id="ARBA00023136"/>
    </source>
</evidence>
<feature type="transmembrane region" description="Helical" evidence="9">
    <location>
        <begin position="234"/>
        <end position="254"/>
    </location>
</feature>
<dbReference type="CDD" id="cd18176">
    <property type="entry name" value="ATP-synt_Vo_c_ATP6C_rpt2"/>
    <property type="match status" value="2"/>
</dbReference>
<dbReference type="PROSITE" id="PS51257">
    <property type="entry name" value="PROKAR_LIPOPROTEIN"/>
    <property type="match status" value="1"/>
</dbReference>
<accession>A0A836ITD9</accession>
<dbReference type="InterPro" id="IPR011555">
    <property type="entry name" value="ATPase_proteolipid_su_C_euk"/>
</dbReference>
<evidence type="ECO:0000256" key="2">
    <source>
        <dbReference type="ARBA" id="ARBA00007296"/>
    </source>
</evidence>
<evidence type="ECO:0000256" key="4">
    <source>
        <dbReference type="ARBA" id="ARBA00022692"/>
    </source>
</evidence>
<dbReference type="NCBIfam" id="TIGR01100">
    <property type="entry name" value="V_ATP_synt_C"/>
    <property type="match status" value="2"/>
</dbReference>
<evidence type="ECO:0000256" key="10">
    <source>
        <dbReference type="SAM" id="SignalP"/>
    </source>
</evidence>